<dbReference type="AlphaFoldDB" id="A0A2R4CG25"/>
<evidence type="ECO:0000256" key="6">
    <source>
        <dbReference type="ARBA" id="ARBA00022840"/>
    </source>
</evidence>
<dbReference type="OrthoDB" id="9979288at2"/>
<sequence>MRPYRIEVGSKHAATPSNIVGAIANESGLEARYIGRIEIFDDHTMLEMPDGMPPEIFQHLGKVWVGGQQLKISLADAMPPESAKHTPPKKPVAGKPKAKR</sequence>
<dbReference type="Proteomes" id="UP000240505">
    <property type="component" value="Chromosome"/>
</dbReference>
<evidence type="ECO:0000256" key="2">
    <source>
        <dbReference type="ARBA" id="ARBA00022490"/>
    </source>
</evidence>
<dbReference type="Pfam" id="PF03880">
    <property type="entry name" value="DbpA"/>
    <property type="match status" value="1"/>
</dbReference>
<dbReference type="KEGG" id="masz:C9I28_25335"/>
<evidence type="ECO:0000313" key="12">
    <source>
        <dbReference type="Proteomes" id="UP000240505"/>
    </source>
</evidence>
<evidence type="ECO:0000256" key="4">
    <source>
        <dbReference type="ARBA" id="ARBA00022801"/>
    </source>
</evidence>
<evidence type="ECO:0000256" key="1">
    <source>
        <dbReference type="ARBA" id="ARBA00004496"/>
    </source>
</evidence>
<keyword evidence="12" id="KW-1185">Reference proteome</keyword>
<feature type="compositionally biased region" description="Low complexity" evidence="9">
    <location>
        <begin position="91"/>
        <end position="100"/>
    </location>
</feature>
<reference evidence="11 12" key="1">
    <citation type="submission" date="2018-03" db="EMBL/GenBank/DDBJ databases">
        <title>Massilia armeniaca sp. nov., isolated from desert soil.</title>
        <authorList>
            <person name="Huang H."/>
            <person name="Ren M."/>
        </authorList>
    </citation>
    <scope>NUCLEOTIDE SEQUENCE [LARGE SCALE GENOMIC DNA]</scope>
    <source>
        <strain evidence="11 12">ZMN-3</strain>
    </source>
</reference>
<dbReference type="CDD" id="cd12499">
    <property type="entry name" value="RRM_EcCsdA_like"/>
    <property type="match status" value="1"/>
</dbReference>
<dbReference type="GO" id="GO:0005524">
    <property type="term" value="F:ATP binding"/>
    <property type="evidence" value="ECO:0007669"/>
    <property type="project" value="UniProtKB-KW"/>
</dbReference>
<dbReference type="FunFam" id="3.30.70.330:FF:000068">
    <property type="entry name" value="ATP-dependent RNA helicase DeaD"/>
    <property type="match status" value="1"/>
</dbReference>
<organism evidence="11 12">
    <name type="scientific">Pseudoduganella armeniaca</name>
    <dbReference type="NCBI Taxonomy" id="2072590"/>
    <lineage>
        <taxon>Bacteria</taxon>
        <taxon>Pseudomonadati</taxon>
        <taxon>Pseudomonadota</taxon>
        <taxon>Betaproteobacteria</taxon>
        <taxon>Burkholderiales</taxon>
        <taxon>Oxalobacteraceae</taxon>
        <taxon>Telluria group</taxon>
        <taxon>Pseudoduganella</taxon>
    </lineage>
</organism>
<keyword evidence="5" id="KW-0347">Helicase</keyword>
<dbReference type="InterPro" id="IPR034415">
    <property type="entry name" value="CsdA_RRM"/>
</dbReference>
<feature type="region of interest" description="Disordered" evidence="9">
    <location>
        <begin position="76"/>
        <end position="100"/>
    </location>
</feature>
<keyword evidence="6" id="KW-0067">ATP-binding</keyword>
<dbReference type="GO" id="GO:0016787">
    <property type="term" value="F:hydrolase activity"/>
    <property type="evidence" value="ECO:0007669"/>
    <property type="project" value="UniProtKB-KW"/>
</dbReference>
<keyword evidence="7" id="KW-0694">RNA-binding</keyword>
<dbReference type="GO" id="GO:0005737">
    <property type="term" value="C:cytoplasm"/>
    <property type="evidence" value="ECO:0007669"/>
    <property type="project" value="UniProtKB-SubCell"/>
</dbReference>
<evidence type="ECO:0000256" key="7">
    <source>
        <dbReference type="ARBA" id="ARBA00022884"/>
    </source>
</evidence>
<comment type="catalytic activity">
    <reaction evidence="8">
        <text>ATP + H2O = ADP + phosphate + H(+)</text>
        <dbReference type="Rhea" id="RHEA:13065"/>
        <dbReference type="ChEBI" id="CHEBI:15377"/>
        <dbReference type="ChEBI" id="CHEBI:15378"/>
        <dbReference type="ChEBI" id="CHEBI:30616"/>
        <dbReference type="ChEBI" id="CHEBI:43474"/>
        <dbReference type="ChEBI" id="CHEBI:456216"/>
        <dbReference type="EC" id="3.6.4.13"/>
    </reaction>
</comment>
<protein>
    <recommendedName>
        <fullName evidence="10">DEAD box helicase DbpA/CsdA RNA-binding domain-containing protein</fullName>
    </recommendedName>
</protein>
<name>A0A2R4CG25_9BURK</name>
<evidence type="ECO:0000313" key="11">
    <source>
        <dbReference type="EMBL" id="AVR98584.1"/>
    </source>
</evidence>
<keyword evidence="3" id="KW-0547">Nucleotide-binding</keyword>
<evidence type="ECO:0000256" key="8">
    <source>
        <dbReference type="ARBA" id="ARBA00047984"/>
    </source>
</evidence>
<dbReference type="InterPro" id="IPR012677">
    <property type="entry name" value="Nucleotide-bd_a/b_plait_sf"/>
</dbReference>
<dbReference type="GO" id="GO:0003724">
    <property type="term" value="F:RNA helicase activity"/>
    <property type="evidence" value="ECO:0007669"/>
    <property type="project" value="UniProtKB-EC"/>
</dbReference>
<evidence type="ECO:0000256" key="9">
    <source>
        <dbReference type="SAM" id="MobiDB-lite"/>
    </source>
</evidence>
<keyword evidence="2" id="KW-0963">Cytoplasm</keyword>
<evidence type="ECO:0000256" key="3">
    <source>
        <dbReference type="ARBA" id="ARBA00022741"/>
    </source>
</evidence>
<evidence type="ECO:0000256" key="5">
    <source>
        <dbReference type="ARBA" id="ARBA00022806"/>
    </source>
</evidence>
<feature type="domain" description="DEAD box helicase DbpA/CsdA RNA-binding" evidence="10">
    <location>
        <begin position="4"/>
        <end position="73"/>
    </location>
</feature>
<proteinExistence type="predicted"/>
<comment type="subcellular location">
    <subcellularLocation>
        <location evidence="1">Cytoplasm</location>
    </subcellularLocation>
</comment>
<dbReference type="Gene3D" id="3.30.70.330">
    <property type="match status" value="1"/>
</dbReference>
<evidence type="ECO:0000259" key="10">
    <source>
        <dbReference type="Pfam" id="PF03880"/>
    </source>
</evidence>
<keyword evidence="4" id="KW-0378">Hydrolase</keyword>
<accession>A0A2R4CG25</accession>
<dbReference type="InterPro" id="IPR005580">
    <property type="entry name" value="DbpA/CsdA_RNA-bd_dom"/>
</dbReference>
<dbReference type="GO" id="GO:0003723">
    <property type="term" value="F:RNA binding"/>
    <property type="evidence" value="ECO:0007669"/>
    <property type="project" value="UniProtKB-KW"/>
</dbReference>
<dbReference type="EMBL" id="CP028324">
    <property type="protein sequence ID" value="AVR98584.1"/>
    <property type="molecule type" value="Genomic_DNA"/>
</dbReference>
<gene>
    <name evidence="11" type="ORF">C9I28_25335</name>
</gene>